<dbReference type="EMBL" id="CAKD01000024">
    <property type="protein sequence ID" value="CCI85857.1"/>
    <property type="molecule type" value="Genomic_DNA"/>
</dbReference>
<dbReference type="eggNOG" id="COG0827">
    <property type="taxonomic scope" value="Bacteria"/>
</dbReference>
<keyword evidence="3" id="KW-1185">Reference proteome</keyword>
<dbReference type="InterPro" id="IPR016843">
    <property type="entry name" value="S-AdoMet-dep_Ade-MeTrfase_prd"/>
</dbReference>
<dbReference type="InterPro" id="IPR029063">
    <property type="entry name" value="SAM-dependent_MTases_sf"/>
</dbReference>
<dbReference type="Pfam" id="PF02384">
    <property type="entry name" value="N6_Mtase"/>
    <property type="match status" value="1"/>
</dbReference>
<keyword evidence="2" id="KW-0489">Methyltransferase</keyword>
<dbReference type="PANTHER" id="PTHR41313:SF1">
    <property type="entry name" value="DNA METHYLASE ADENINE-SPECIFIC DOMAIN-CONTAINING PROTEIN"/>
    <property type="match status" value="1"/>
</dbReference>
<dbReference type="Gene3D" id="1.10.150.470">
    <property type="match status" value="1"/>
</dbReference>
<proteinExistence type="predicted"/>
<accession>I7J0Q9</accession>
<dbReference type="STRING" id="1423790.BN53_07165"/>
<dbReference type="PIRSF" id="PIRSF026567">
    <property type="entry name" value="Adenine_mtase_bact_prd"/>
    <property type="match status" value="1"/>
</dbReference>
<organism evidence="2 3">
    <name type="scientific">Lactobacillus pasteurii DSM 23907 = CRBIP 24.76</name>
    <dbReference type="NCBI Taxonomy" id="1423790"/>
    <lineage>
        <taxon>Bacteria</taxon>
        <taxon>Bacillati</taxon>
        <taxon>Bacillota</taxon>
        <taxon>Bacilli</taxon>
        <taxon>Lactobacillales</taxon>
        <taxon>Lactobacillaceae</taxon>
        <taxon>Lactobacillus</taxon>
    </lineage>
</organism>
<dbReference type="InterPro" id="IPR052933">
    <property type="entry name" value="DNA_Protect_Modify"/>
</dbReference>
<name>I7J0Q9_9LACO</name>
<dbReference type="Gene3D" id="3.40.50.150">
    <property type="entry name" value="Vaccinia Virus protein VP39"/>
    <property type="match status" value="1"/>
</dbReference>
<dbReference type="Proteomes" id="UP000009311">
    <property type="component" value="Unassembled WGS sequence"/>
</dbReference>
<dbReference type="GO" id="GO:0003677">
    <property type="term" value="F:DNA binding"/>
    <property type="evidence" value="ECO:0007669"/>
    <property type="project" value="InterPro"/>
</dbReference>
<dbReference type="InterPro" id="IPR003356">
    <property type="entry name" value="DNA_methylase_A-5"/>
</dbReference>
<dbReference type="OrthoDB" id="9788159at2"/>
<reference evidence="2 3" key="1">
    <citation type="submission" date="2012-06" db="EMBL/GenBank/DDBJ databases">
        <title>Draft Genome Sequence of Lactobacillus pasteurii CRBIP 24.76T.</title>
        <authorList>
            <person name="Cousin S."/>
            <person name="Bouchier C."/>
            <person name="Loux V."/>
            <person name="Ma L."/>
            <person name="Creno S."/>
            <person name="Bizet C."/>
            <person name="Clermont D."/>
        </authorList>
    </citation>
    <scope>NUCLEOTIDE SEQUENCE [LARGE SCALE GENOMIC DNA]</scope>
    <source>
        <strain evidence="3">CRBIP 24.76T</strain>
    </source>
</reference>
<dbReference type="PANTHER" id="PTHR41313">
    <property type="entry name" value="ADENINE-SPECIFIC METHYLTRANSFERASE"/>
    <property type="match status" value="1"/>
</dbReference>
<protein>
    <submittedName>
        <fullName evidence="2">Adenine-specific DNA methylase</fullName>
    </submittedName>
</protein>
<dbReference type="GO" id="GO:0008170">
    <property type="term" value="F:N-methyltransferase activity"/>
    <property type="evidence" value="ECO:0007669"/>
    <property type="project" value="InterPro"/>
</dbReference>
<feature type="domain" description="DNA methylase adenine-specific" evidence="1">
    <location>
        <begin position="87"/>
        <end position="310"/>
    </location>
</feature>
<gene>
    <name evidence="2" type="ORF">BN53_07165</name>
</gene>
<evidence type="ECO:0000313" key="2">
    <source>
        <dbReference type="EMBL" id="CCI85857.1"/>
    </source>
</evidence>
<dbReference type="AlphaFoldDB" id="I7J0Q9"/>
<dbReference type="GO" id="GO:0032259">
    <property type="term" value="P:methylation"/>
    <property type="evidence" value="ECO:0007669"/>
    <property type="project" value="UniProtKB-KW"/>
</dbReference>
<evidence type="ECO:0000259" key="1">
    <source>
        <dbReference type="Pfam" id="PF02384"/>
    </source>
</evidence>
<dbReference type="SUPFAM" id="SSF53335">
    <property type="entry name" value="S-adenosyl-L-methionine-dependent methyltransferases"/>
    <property type="match status" value="1"/>
</dbReference>
<keyword evidence="2" id="KW-0808">Transferase</keyword>
<dbReference type="CDD" id="cd02440">
    <property type="entry name" value="AdoMet_MTases"/>
    <property type="match status" value="1"/>
</dbReference>
<sequence length="333" mass="37776">MENLENLFNQFVQSVVTLQEALNVSFGEALTETFDNLENDRIKVEMGAPDQETVAKLGQLYQELDYDNLSPKIKSQLFTFLTLKAVNEDGRDFNQMPTPPIIATVLALFIQKLLPNQKLKIVDPAIGSGNLLYTVAKQLKAENHSKDNFELYGIDNDEEMLDLADIAAHLNKLPIELYHQDALLPWMIKDPDLIVSDLPVGYYPIDENAENFATKSDKGHSFAHLLYIEQIIKNLKESGYAMLVVPKSILSGKTGADFMPWLSNKVYLKAIIDLPDKMFQNNSNQKTILIFQNHGESAYSSRVLLTKLDSLKQEEALFKLNVKLNEWYTETND</sequence>
<dbReference type="RefSeq" id="WP_009560418.1">
    <property type="nucleotide sequence ID" value="NZ_AYZN01000001.1"/>
</dbReference>
<comment type="caution">
    <text evidence="2">The sequence shown here is derived from an EMBL/GenBank/DDBJ whole genome shotgun (WGS) entry which is preliminary data.</text>
</comment>
<dbReference type="PRINTS" id="PR00507">
    <property type="entry name" value="N12N6MTFRASE"/>
</dbReference>
<evidence type="ECO:0000313" key="3">
    <source>
        <dbReference type="Proteomes" id="UP000009311"/>
    </source>
</evidence>
<dbReference type="PATRIC" id="fig|1423790.3.peg.454"/>